<name>A0A8E2F2B4_9PEZI</name>
<feature type="region of interest" description="Disordered" evidence="1">
    <location>
        <begin position="242"/>
        <end position="348"/>
    </location>
</feature>
<dbReference type="EMBL" id="KV749494">
    <property type="protein sequence ID" value="OCL09171.1"/>
    <property type="molecule type" value="Genomic_DNA"/>
</dbReference>
<protein>
    <submittedName>
        <fullName evidence="2">Uncharacterized protein</fullName>
    </submittedName>
</protein>
<gene>
    <name evidence="2" type="ORF">AOQ84DRAFT_388368</name>
</gene>
<dbReference type="OrthoDB" id="5378435at2759"/>
<organism evidence="2 3">
    <name type="scientific">Glonium stellatum</name>
    <dbReference type="NCBI Taxonomy" id="574774"/>
    <lineage>
        <taxon>Eukaryota</taxon>
        <taxon>Fungi</taxon>
        <taxon>Dikarya</taxon>
        <taxon>Ascomycota</taxon>
        <taxon>Pezizomycotina</taxon>
        <taxon>Dothideomycetes</taxon>
        <taxon>Pleosporomycetidae</taxon>
        <taxon>Gloniales</taxon>
        <taxon>Gloniaceae</taxon>
        <taxon>Glonium</taxon>
    </lineage>
</organism>
<feature type="compositionally biased region" description="Acidic residues" evidence="1">
    <location>
        <begin position="309"/>
        <end position="324"/>
    </location>
</feature>
<evidence type="ECO:0000313" key="3">
    <source>
        <dbReference type="Proteomes" id="UP000250140"/>
    </source>
</evidence>
<dbReference type="AlphaFoldDB" id="A0A8E2F2B4"/>
<keyword evidence="3" id="KW-1185">Reference proteome</keyword>
<accession>A0A8E2F2B4</accession>
<feature type="region of interest" description="Disordered" evidence="1">
    <location>
        <begin position="21"/>
        <end position="66"/>
    </location>
</feature>
<feature type="compositionally biased region" description="Polar residues" evidence="1">
    <location>
        <begin position="103"/>
        <end position="113"/>
    </location>
</feature>
<feature type="compositionally biased region" description="Low complexity" evidence="1">
    <location>
        <begin position="22"/>
        <end position="39"/>
    </location>
</feature>
<feature type="region of interest" description="Disordered" evidence="1">
    <location>
        <begin position="86"/>
        <end position="113"/>
    </location>
</feature>
<feature type="compositionally biased region" description="Acidic residues" evidence="1">
    <location>
        <begin position="260"/>
        <end position="269"/>
    </location>
</feature>
<sequence length="384" mass="42925">MAATTSPDYDDLVNDVSKQMAASQLTRRLSRSSGSQSGRRSARIEKPRSIHNSPRVLERRKTTSGVKRYATLDDHYNMMFGLTGGEEEAAEERKEAPRPLSWHPSSSQFHTPSHTVPEPLPTQGYADWVPCQSQSSRNSGFELEYNTRIGSEYNSISTRSSAFPDQMQDFPPFSNSTDNVALARNSFVSGSSWQDIQQPVPITSYALSSYSSPRIEPTPWYLQSWTQMAQTQSEISRPASTDFLPIQHPSAQDTESQSALEDDDSEDAEKELVGMGLYDPPEGIQSWQSGLLQSGGKGLKLEETWQPPEQDDDADEASSDDGSVDEPPASDDQKWSLNAGQRLPTSMEGQSFFFDDDETYTKEWWFQQVKQPAVQDAGMGYDWL</sequence>
<dbReference type="Proteomes" id="UP000250140">
    <property type="component" value="Unassembled WGS sequence"/>
</dbReference>
<reference evidence="2 3" key="1">
    <citation type="journal article" date="2016" name="Nat. Commun.">
        <title>Ectomycorrhizal ecology is imprinted in the genome of the dominant symbiotic fungus Cenococcum geophilum.</title>
        <authorList>
            <consortium name="DOE Joint Genome Institute"/>
            <person name="Peter M."/>
            <person name="Kohler A."/>
            <person name="Ohm R.A."/>
            <person name="Kuo A."/>
            <person name="Krutzmann J."/>
            <person name="Morin E."/>
            <person name="Arend M."/>
            <person name="Barry K.W."/>
            <person name="Binder M."/>
            <person name="Choi C."/>
            <person name="Clum A."/>
            <person name="Copeland A."/>
            <person name="Grisel N."/>
            <person name="Haridas S."/>
            <person name="Kipfer T."/>
            <person name="LaButti K."/>
            <person name="Lindquist E."/>
            <person name="Lipzen A."/>
            <person name="Maire R."/>
            <person name="Meier B."/>
            <person name="Mihaltcheva S."/>
            <person name="Molinier V."/>
            <person name="Murat C."/>
            <person name="Poggeler S."/>
            <person name="Quandt C.A."/>
            <person name="Sperisen C."/>
            <person name="Tritt A."/>
            <person name="Tisserant E."/>
            <person name="Crous P.W."/>
            <person name="Henrissat B."/>
            <person name="Nehls U."/>
            <person name="Egli S."/>
            <person name="Spatafora J.W."/>
            <person name="Grigoriev I.V."/>
            <person name="Martin F.M."/>
        </authorList>
    </citation>
    <scope>NUCLEOTIDE SEQUENCE [LARGE SCALE GENOMIC DNA]</scope>
    <source>
        <strain evidence="2 3">CBS 207.34</strain>
    </source>
</reference>
<feature type="compositionally biased region" description="Polar residues" evidence="1">
    <location>
        <begin position="335"/>
        <end position="348"/>
    </location>
</feature>
<evidence type="ECO:0000256" key="1">
    <source>
        <dbReference type="SAM" id="MobiDB-lite"/>
    </source>
</evidence>
<evidence type="ECO:0000313" key="2">
    <source>
        <dbReference type="EMBL" id="OCL09171.1"/>
    </source>
</evidence>
<proteinExistence type="predicted"/>